<feature type="compositionally biased region" description="Acidic residues" evidence="18">
    <location>
        <begin position="236"/>
        <end position="249"/>
    </location>
</feature>
<evidence type="ECO:0000256" key="9">
    <source>
        <dbReference type="ARBA" id="ARBA00022833"/>
    </source>
</evidence>
<feature type="compositionally biased region" description="Gly residues" evidence="18">
    <location>
        <begin position="1306"/>
        <end position="1319"/>
    </location>
</feature>
<evidence type="ECO:0000256" key="4">
    <source>
        <dbReference type="ARBA" id="ARBA00022679"/>
    </source>
</evidence>
<evidence type="ECO:0000256" key="13">
    <source>
        <dbReference type="ARBA" id="ARBA00047272"/>
    </source>
</evidence>
<dbReference type="Pfam" id="PF25346">
    <property type="entry name" value="PH_MRCK"/>
    <property type="match status" value="1"/>
</dbReference>
<feature type="region of interest" description="Disordered" evidence="18">
    <location>
        <begin position="734"/>
        <end position="760"/>
    </location>
</feature>
<dbReference type="SUPFAM" id="SSF56112">
    <property type="entry name" value="Protein kinase-like (PK-like)"/>
    <property type="match status" value="1"/>
</dbReference>
<dbReference type="InterPro" id="IPR002219">
    <property type="entry name" value="PKC_DAG/PE"/>
</dbReference>
<keyword evidence="23" id="KW-1185">Reference proteome</keyword>
<feature type="compositionally biased region" description="Low complexity" evidence="18">
    <location>
        <begin position="1423"/>
        <end position="1436"/>
    </location>
</feature>
<keyword evidence="3" id="KW-0597">Phosphoprotein</keyword>
<keyword evidence="2" id="KW-0723">Serine/threonine-protein kinase</keyword>
<dbReference type="GO" id="GO:0005524">
    <property type="term" value="F:ATP binding"/>
    <property type="evidence" value="ECO:0007669"/>
    <property type="project" value="UniProtKB-KW"/>
</dbReference>
<dbReference type="OrthoDB" id="3638488at2759"/>
<accession>A0A9P6U538</accession>
<dbReference type="Pfam" id="PF00069">
    <property type="entry name" value="Pkinase"/>
    <property type="match status" value="1"/>
</dbReference>
<dbReference type="SMART" id="SM00133">
    <property type="entry name" value="S_TK_X"/>
    <property type="match status" value="1"/>
</dbReference>
<reference evidence="22" key="1">
    <citation type="journal article" date="2020" name="Fungal Divers.">
        <title>Resolving the Mortierellaceae phylogeny through synthesis of multi-gene phylogenetics and phylogenomics.</title>
        <authorList>
            <person name="Vandepol N."/>
            <person name="Liber J."/>
            <person name="Desiro A."/>
            <person name="Na H."/>
            <person name="Kennedy M."/>
            <person name="Barry K."/>
            <person name="Grigoriev I.V."/>
            <person name="Miller A.N."/>
            <person name="O'Donnell K."/>
            <person name="Stajich J.E."/>
            <person name="Bonito G."/>
        </authorList>
    </citation>
    <scope>NUCLEOTIDE SEQUENCE</scope>
    <source>
        <strain evidence="22">BC1065</strain>
    </source>
</reference>
<proteinExistence type="inferred from homology"/>
<dbReference type="GO" id="GO:0008270">
    <property type="term" value="F:zinc ion binding"/>
    <property type="evidence" value="ECO:0007669"/>
    <property type="project" value="UniProtKB-KW"/>
</dbReference>
<dbReference type="InterPro" id="IPR011009">
    <property type="entry name" value="Kinase-like_dom_sf"/>
</dbReference>
<feature type="region of interest" description="Disordered" evidence="18">
    <location>
        <begin position="1417"/>
        <end position="1508"/>
    </location>
</feature>
<comment type="catalytic activity">
    <reaction evidence="14">
        <text>L-seryl-[protein] + ATP = O-phospho-L-seryl-[protein] + ADP + H(+)</text>
        <dbReference type="Rhea" id="RHEA:17989"/>
        <dbReference type="Rhea" id="RHEA-COMP:9863"/>
        <dbReference type="Rhea" id="RHEA-COMP:11604"/>
        <dbReference type="ChEBI" id="CHEBI:15378"/>
        <dbReference type="ChEBI" id="CHEBI:29999"/>
        <dbReference type="ChEBI" id="CHEBI:30616"/>
        <dbReference type="ChEBI" id="CHEBI:83421"/>
        <dbReference type="ChEBI" id="CHEBI:456216"/>
        <dbReference type="EC" id="2.7.11.13"/>
    </reaction>
</comment>
<feature type="region of interest" description="Disordered" evidence="18">
    <location>
        <begin position="1242"/>
        <end position="1321"/>
    </location>
</feature>
<evidence type="ECO:0000256" key="3">
    <source>
        <dbReference type="ARBA" id="ARBA00022553"/>
    </source>
</evidence>
<evidence type="ECO:0000256" key="11">
    <source>
        <dbReference type="ARBA" id="ARBA00023054"/>
    </source>
</evidence>
<dbReference type="PANTHER" id="PTHR22988">
    <property type="entry name" value="MYOTONIC DYSTROPHY S/T KINASE-RELATED"/>
    <property type="match status" value="1"/>
</dbReference>
<dbReference type="GO" id="GO:0005737">
    <property type="term" value="C:cytoplasm"/>
    <property type="evidence" value="ECO:0007669"/>
    <property type="project" value="TreeGrafter"/>
</dbReference>
<dbReference type="InterPro" id="IPR036274">
    <property type="entry name" value="HR1_rpt_sf"/>
</dbReference>
<evidence type="ECO:0000256" key="6">
    <source>
        <dbReference type="ARBA" id="ARBA00022741"/>
    </source>
</evidence>
<dbReference type="GO" id="GO:0031032">
    <property type="term" value="P:actomyosin structure organization"/>
    <property type="evidence" value="ECO:0007669"/>
    <property type="project" value="TreeGrafter"/>
</dbReference>
<keyword evidence="11 17" id="KW-0175">Coiled coil</keyword>
<dbReference type="Proteomes" id="UP000807716">
    <property type="component" value="Unassembled WGS sequence"/>
</dbReference>
<dbReference type="InterPro" id="IPR000719">
    <property type="entry name" value="Prot_kinase_dom"/>
</dbReference>
<evidence type="ECO:0000259" key="21">
    <source>
        <dbReference type="PROSITE" id="PS51285"/>
    </source>
</evidence>
<dbReference type="FunFam" id="1.10.510.10:FF:000024">
    <property type="entry name" value="Probable serine/threonine-protein kinase cot-1"/>
    <property type="match status" value="1"/>
</dbReference>
<feature type="compositionally biased region" description="Low complexity" evidence="18">
    <location>
        <begin position="1246"/>
        <end position="1263"/>
    </location>
</feature>
<evidence type="ECO:0000256" key="7">
    <source>
        <dbReference type="ARBA" id="ARBA00022771"/>
    </source>
</evidence>
<organism evidence="22 23">
    <name type="scientific">Actinomortierella ambigua</name>
    <dbReference type="NCBI Taxonomy" id="1343610"/>
    <lineage>
        <taxon>Eukaryota</taxon>
        <taxon>Fungi</taxon>
        <taxon>Fungi incertae sedis</taxon>
        <taxon>Mucoromycota</taxon>
        <taxon>Mortierellomycotina</taxon>
        <taxon>Mortierellomycetes</taxon>
        <taxon>Mortierellales</taxon>
        <taxon>Mortierellaceae</taxon>
        <taxon>Actinomortierella</taxon>
    </lineage>
</organism>
<dbReference type="SUPFAM" id="SSF46585">
    <property type="entry name" value="HR1 repeat"/>
    <property type="match status" value="1"/>
</dbReference>
<keyword evidence="8 22" id="KW-0418">Kinase</keyword>
<name>A0A9P6U538_9FUNG</name>
<evidence type="ECO:0000256" key="2">
    <source>
        <dbReference type="ARBA" id="ARBA00022527"/>
    </source>
</evidence>
<evidence type="ECO:0000313" key="23">
    <source>
        <dbReference type="Proteomes" id="UP000807716"/>
    </source>
</evidence>
<evidence type="ECO:0000256" key="15">
    <source>
        <dbReference type="ARBA" id="ARBA00047899"/>
    </source>
</evidence>
<comment type="catalytic activity">
    <reaction evidence="13">
        <text>L-threonyl-[protein] + ATP = O-phospho-L-threonyl-[protein] + ADP + H(+)</text>
        <dbReference type="Rhea" id="RHEA:46608"/>
        <dbReference type="Rhea" id="RHEA-COMP:11060"/>
        <dbReference type="Rhea" id="RHEA-COMP:11605"/>
        <dbReference type="ChEBI" id="CHEBI:15378"/>
        <dbReference type="ChEBI" id="CHEBI:30013"/>
        <dbReference type="ChEBI" id="CHEBI:30616"/>
        <dbReference type="ChEBI" id="CHEBI:61977"/>
        <dbReference type="ChEBI" id="CHEBI:456216"/>
        <dbReference type="EC" id="2.7.11.13"/>
    </reaction>
</comment>
<dbReference type="InterPro" id="IPR011993">
    <property type="entry name" value="PH-like_dom_sf"/>
</dbReference>
<comment type="catalytic activity">
    <reaction evidence="15">
        <text>L-threonyl-[protein] + ATP = O-phospho-L-threonyl-[protein] + ADP + H(+)</text>
        <dbReference type="Rhea" id="RHEA:46608"/>
        <dbReference type="Rhea" id="RHEA-COMP:11060"/>
        <dbReference type="Rhea" id="RHEA-COMP:11605"/>
        <dbReference type="ChEBI" id="CHEBI:15378"/>
        <dbReference type="ChEBI" id="CHEBI:30013"/>
        <dbReference type="ChEBI" id="CHEBI:30616"/>
        <dbReference type="ChEBI" id="CHEBI:61977"/>
        <dbReference type="ChEBI" id="CHEBI:456216"/>
        <dbReference type="EC" id="2.7.11.1"/>
    </reaction>
</comment>
<feature type="domain" description="Protein kinase" evidence="19">
    <location>
        <begin position="125"/>
        <end position="420"/>
    </location>
</feature>
<feature type="compositionally biased region" description="Low complexity" evidence="18">
    <location>
        <begin position="1200"/>
        <end position="1209"/>
    </location>
</feature>
<evidence type="ECO:0000256" key="1">
    <source>
        <dbReference type="ARBA" id="ARBA00012513"/>
    </source>
</evidence>
<sequence>MLKAPFNVGPLGQNYTKFLESNDDGALGRFLQERLEKYRQCVFHISQAVNDREFFALSNGSLPHLLKDTATSGGIDALVDGLIAVHDDTRAVASTENWGALPAFWERFGKAVAQLKLLRINKDDFETIKALTRGQYGRVSIVRSRLDGRIYAMKTLNKMYILSQKDKILYMEEREVLAIPSEWFPTLHVAFQDEINLYLVMEYAPGGDLYSILDKKADEVNKINPDGASEATNGLMDEDNDEEEEDETTLTEDEIRFYIAEIVLAVAELHTNGYIHRDLKPQNILLDATGHVILADFGACARLDENGQVHGQTVPLGTWDYMSPEVVDAQSGGKPYGREVDWWAVGVILYELLVGEPPYFAESAMGIIRLLRDHEKNLKFDKGGPELSDHCRDLITRLLARKDNRLGTRGVEEIKEHPFFDGIDWDNIRKSTPPFVPVIETPDDTSNFRFDDDLDGSDFSAQDKQSTIKDYRGGQLRRFEGYNLAFIGYTFQPFVEFQSPAPPPIGSLPAPPSATSSLTGINKAIMASSSFLELPPPPSSSLLLSQTSRDGGGGGGGGRFRREASLAGLDREDVSKMRMEQEIFRLKTEVTSKDELLRELQAVHDTLTAQYEEQIAKTTAMESEYAAKLVGIAAVAERERVEAEEATQELQRTLEDQTRRANHLEKDNETMRLKCCELEHEIETQKESILKQEIEQSKVSILKAENEELRHQKEHDRLQENQLLLAEMERGTRLREENDQLRSQMRDLEKQSETTAKESREALAELKKTTRGLQEDLAEQKQARQKLQAELTLDRATIVALQRDKEKTAEAIERKDAEIQQLTKACEAAVAAIDSGSTTVTGGGNSVKTIYPSMLKRERASNKVLIQQLEEQGEKIADLESKIAALERDRERQSTRSPEPPHVSTHLNNHHNNNNIWQRGFNGVNSPTRLLSAAVELTPSSGDISGWIRISWPSTEKKTIKQSWKKHFLVLKDFKIFVMDKEGDPSSSESAKLIADLRSDFFCVRTVSRSELIHATPKELECMFQIRCSSVGTSSSHSNYSVCTTDTSSTVATTPVTPQSTVRLFPERSPGDIQARVDMLRSEIQKEEQIKRGAESIQAAWMSRDRKSDHYIKAKENVDACNKIIRDKTAEIELLLVQLEGAETAQGKPESLSETFSAEQTAKMRELERFITIERHHLEAAEKMAAPLMTTGGGSGSSGGNSNSNSSSSEVRKNWKSAVEMQLESSKQKLASLMLELEKLKSGSRNNSNNNNNNNNGTINNYNSASSSPLPPTQHQHQHHQHHHHQQQHQQQNPQQYQSFATGALSSGGGSSSGNGGGAADWISQREIQGHSFRLKHYIIPKSCHQCHDVLWGSQKTGYECTTCKFIAHKQCLDVLTISCQEQQGLRHSKPIYLLAHDKHEQRRWIRTMELQRKMAEPMANVQQQQQQHGHSLQQSEGGGGARSSEPSGLSKSSSRSSGLSTTLAGGPPQQQQHQQEHPSLPPATSPSMEAGGLPKLMFGYIPPPPSN</sequence>
<keyword evidence="9" id="KW-0862">Zinc</keyword>
<feature type="region of interest" description="Disordered" evidence="18">
    <location>
        <begin position="537"/>
        <end position="565"/>
    </location>
</feature>
<dbReference type="Gene3D" id="3.30.200.20">
    <property type="entry name" value="Phosphorylase Kinase, domain 1"/>
    <property type="match status" value="2"/>
</dbReference>
<feature type="domain" description="Phorbol-ester/DAG-type" evidence="20">
    <location>
        <begin position="1330"/>
        <end position="1380"/>
    </location>
</feature>
<evidence type="ECO:0000256" key="14">
    <source>
        <dbReference type="ARBA" id="ARBA00047470"/>
    </source>
</evidence>
<keyword evidence="4" id="KW-0808">Transferase</keyword>
<dbReference type="PROSITE" id="PS50081">
    <property type="entry name" value="ZF_DAG_PE_2"/>
    <property type="match status" value="1"/>
</dbReference>
<keyword evidence="6" id="KW-0547">Nucleotide-binding</keyword>
<feature type="domain" description="AGC-kinase C-terminal" evidence="21">
    <location>
        <begin position="421"/>
        <end position="501"/>
    </location>
</feature>
<evidence type="ECO:0000256" key="5">
    <source>
        <dbReference type="ARBA" id="ARBA00022723"/>
    </source>
</evidence>
<feature type="region of interest" description="Disordered" evidence="18">
    <location>
        <begin position="223"/>
        <end position="249"/>
    </location>
</feature>
<evidence type="ECO:0000256" key="17">
    <source>
        <dbReference type="SAM" id="Coils"/>
    </source>
</evidence>
<dbReference type="Gene3D" id="2.30.29.30">
    <property type="entry name" value="Pleckstrin-homology domain (PH domain)/Phosphotyrosine-binding domain (PTB)"/>
    <property type="match status" value="1"/>
</dbReference>
<feature type="compositionally biased region" description="Low complexity" evidence="18">
    <location>
        <begin position="1443"/>
        <end position="1461"/>
    </location>
</feature>
<evidence type="ECO:0000256" key="12">
    <source>
        <dbReference type="ARBA" id="ARBA00038271"/>
    </source>
</evidence>
<gene>
    <name evidence="22" type="primary">CDC42BPG</name>
    <name evidence="22" type="ORF">DFQ27_003937</name>
</gene>
<comment type="similarity">
    <text evidence="12">Belongs to the protein kinase superfamily. STE Ser/Thr protein kinase family. COT1 subfamily.</text>
</comment>
<comment type="caution">
    <text evidence="22">The sequence shown here is derived from an EMBL/GenBank/DDBJ whole genome shotgun (WGS) entry which is preliminary data.</text>
</comment>
<evidence type="ECO:0000256" key="10">
    <source>
        <dbReference type="ARBA" id="ARBA00022840"/>
    </source>
</evidence>
<dbReference type="SMART" id="SM00220">
    <property type="entry name" value="S_TKc"/>
    <property type="match status" value="1"/>
</dbReference>
<dbReference type="Gene3D" id="3.30.60.20">
    <property type="match status" value="1"/>
</dbReference>
<dbReference type="InterPro" id="IPR050839">
    <property type="entry name" value="Rho-assoc_Ser/Thr_Kinase"/>
</dbReference>
<feature type="region of interest" description="Disordered" evidence="18">
    <location>
        <begin position="1188"/>
        <end position="1222"/>
    </location>
</feature>
<evidence type="ECO:0000256" key="8">
    <source>
        <dbReference type="ARBA" id="ARBA00022777"/>
    </source>
</evidence>
<dbReference type="SMART" id="SM00109">
    <property type="entry name" value="C1"/>
    <property type="match status" value="1"/>
</dbReference>
<evidence type="ECO:0000256" key="16">
    <source>
        <dbReference type="ARBA" id="ARBA00048679"/>
    </source>
</evidence>
<dbReference type="SUPFAM" id="SSF57889">
    <property type="entry name" value="Cysteine-rich domain"/>
    <property type="match status" value="1"/>
</dbReference>
<dbReference type="InterPro" id="IPR008271">
    <property type="entry name" value="Ser/Thr_kinase_AS"/>
</dbReference>
<comment type="catalytic activity">
    <reaction evidence="16">
        <text>L-seryl-[protein] + ATP = O-phospho-L-seryl-[protein] + ADP + H(+)</text>
        <dbReference type="Rhea" id="RHEA:17989"/>
        <dbReference type="Rhea" id="RHEA-COMP:9863"/>
        <dbReference type="Rhea" id="RHEA-COMP:11604"/>
        <dbReference type="ChEBI" id="CHEBI:15378"/>
        <dbReference type="ChEBI" id="CHEBI:29999"/>
        <dbReference type="ChEBI" id="CHEBI:30616"/>
        <dbReference type="ChEBI" id="CHEBI:83421"/>
        <dbReference type="ChEBI" id="CHEBI:456216"/>
        <dbReference type="EC" id="2.7.11.1"/>
    </reaction>
</comment>
<evidence type="ECO:0000259" key="19">
    <source>
        <dbReference type="PROSITE" id="PS50011"/>
    </source>
</evidence>
<dbReference type="EC" id="2.7.11.1" evidence="1"/>
<dbReference type="EMBL" id="JAAAJB010000275">
    <property type="protein sequence ID" value="KAG0259689.1"/>
    <property type="molecule type" value="Genomic_DNA"/>
</dbReference>
<keyword evidence="10" id="KW-0067">ATP-binding</keyword>
<dbReference type="GO" id="GO:0005856">
    <property type="term" value="C:cytoskeleton"/>
    <property type="evidence" value="ECO:0007669"/>
    <property type="project" value="TreeGrafter"/>
</dbReference>
<evidence type="ECO:0000256" key="18">
    <source>
        <dbReference type="SAM" id="MobiDB-lite"/>
    </source>
</evidence>
<keyword evidence="7" id="KW-0863">Zinc-finger</keyword>
<dbReference type="PROSITE" id="PS00479">
    <property type="entry name" value="ZF_DAG_PE_1"/>
    <property type="match status" value="1"/>
</dbReference>
<dbReference type="InterPro" id="IPR057529">
    <property type="entry name" value="MRCK/ROCK_PH"/>
</dbReference>
<dbReference type="GO" id="GO:0004697">
    <property type="term" value="F:diacylglycerol-dependent serine/threonine kinase activity"/>
    <property type="evidence" value="ECO:0007669"/>
    <property type="project" value="UniProtKB-EC"/>
</dbReference>
<dbReference type="InterPro" id="IPR046349">
    <property type="entry name" value="C1-like_sf"/>
</dbReference>
<dbReference type="Pfam" id="PF00130">
    <property type="entry name" value="C1_1"/>
    <property type="match status" value="1"/>
</dbReference>
<dbReference type="PROSITE" id="PS50011">
    <property type="entry name" value="PROTEIN_KINASE_DOM"/>
    <property type="match status" value="1"/>
</dbReference>
<evidence type="ECO:0000259" key="20">
    <source>
        <dbReference type="PROSITE" id="PS50081"/>
    </source>
</evidence>
<dbReference type="Gene3D" id="1.10.510.10">
    <property type="entry name" value="Transferase(Phosphotransferase) domain 1"/>
    <property type="match status" value="1"/>
</dbReference>
<evidence type="ECO:0000313" key="22">
    <source>
        <dbReference type="EMBL" id="KAG0259689.1"/>
    </source>
</evidence>
<keyword evidence="5" id="KW-0479">Metal-binding</keyword>
<feature type="compositionally biased region" description="Low complexity" evidence="18">
    <location>
        <begin position="1288"/>
        <end position="1305"/>
    </location>
</feature>
<feature type="region of interest" description="Disordered" evidence="18">
    <location>
        <begin position="887"/>
        <end position="912"/>
    </location>
</feature>
<feature type="coiled-coil region" evidence="17">
    <location>
        <begin position="597"/>
        <end position="674"/>
    </location>
</feature>
<protein>
    <recommendedName>
        <fullName evidence="1">non-specific serine/threonine protein kinase</fullName>
        <ecNumber evidence="1">2.7.11.1</ecNumber>
    </recommendedName>
</protein>
<dbReference type="PANTHER" id="PTHR22988:SF71">
    <property type="entry name" value="CITRON RHO-INTERACTING KINASE"/>
    <property type="match status" value="1"/>
</dbReference>
<feature type="compositionally biased region" description="Basic residues" evidence="18">
    <location>
        <begin position="1276"/>
        <end position="1287"/>
    </location>
</feature>
<dbReference type="PROSITE" id="PS00108">
    <property type="entry name" value="PROTEIN_KINASE_ST"/>
    <property type="match status" value="1"/>
</dbReference>
<dbReference type="PROSITE" id="PS51285">
    <property type="entry name" value="AGC_KINASE_CTER"/>
    <property type="match status" value="1"/>
</dbReference>
<dbReference type="InterPro" id="IPR000961">
    <property type="entry name" value="AGC-kinase_C"/>
</dbReference>